<dbReference type="Gene3D" id="3.40.630.20">
    <property type="entry name" value="Peptidase C15, pyroglutamyl peptidase I-like"/>
    <property type="match status" value="2"/>
</dbReference>
<dbReference type="InterPro" id="IPR036440">
    <property type="entry name" value="Peptidase_C15-like_sf"/>
</dbReference>
<dbReference type="EMBL" id="CP159837">
    <property type="protein sequence ID" value="XCM39530.1"/>
    <property type="molecule type" value="Genomic_DNA"/>
</dbReference>
<name>A0AAU8JLD8_9CYAN</name>
<proteinExistence type="inferred from homology"/>
<keyword evidence="3" id="KW-0378">Hydrolase</keyword>
<evidence type="ECO:0000313" key="5">
    <source>
        <dbReference type="EMBL" id="XCM39530.1"/>
    </source>
</evidence>
<evidence type="ECO:0000256" key="1">
    <source>
        <dbReference type="ARBA" id="ARBA00006641"/>
    </source>
</evidence>
<evidence type="ECO:0000256" key="4">
    <source>
        <dbReference type="ARBA" id="ARBA00022807"/>
    </source>
</evidence>
<accession>A0AAU8JLD8</accession>
<evidence type="ECO:0000256" key="3">
    <source>
        <dbReference type="ARBA" id="ARBA00022801"/>
    </source>
</evidence>
<dbReference type="PANTHER" id="PTHR23402:SF1">
    <property type="entry name" value="PYROGLUTAMYL-PEPTIDASE I"/>
    <property type="match status" value="1"/>
</dbReference>
<keyword evidence="4" id="KW-0788">Thiol protease</keyword>
<dbReference type="InterPro" id="IPR016125">
    <property type="entry name" value="Peptidase_C15-like"/>
</dbReference>
<dbReference type="Pfam" id="PF01470">
    <property type="entry name" value="Peptidase_C15"/>
    <property type="match status" value="2"/>
</dbReference>
<keyword evidence="2" id="KW-0645">Protease</keyword>
<dbReference type="PANTHER" id="PTHR23402">
    <property type="entry name" value="PROTEASE FAMILY C15 PYROGLUTAMYL-PEPTIDASE I-RELATED"/>
    <property type="match status" value="1"/>
</dbReference>
<dbReference type="GO" id="GO:0008234">
    <property type="term" value="F:cysteine-type peptidase activity"/>
    <property type="evidence" value="ECO:0007669"/>
    <property type="project" value="UniProtKB-KW"/>
</dbReference>
<dbReference type="AlphaFoldDB" id="A0AAU8JLD8"/>
<dbReference type="RefSeq" id="WP_199317421.1">
    <property type="nucleotide sequence ID" value="NZ_CP159837.1"/>
</dbReference>
<gene>
    <name evidence="5" type="ORF">ABWT76_002469</name>
</gene>
<sequence length="182" mass="19915">MTGKIITHITSKILLTSFDTWMPHQKSNASDDLLVKISQGDFFGDSLILLRKLPVDPEAAPKEAIAKINQVQPHAVICAGMAETRQKLTVESQALSGKNCRKTLVNLPQLIAGLPNTEISHDAGKFVCEALYYAVLNYLQTQAKSPIPCIFVHVPLLHPENIEAIAADFRAIVQRLAAKPPV</sequence>
<reference evidence="5" key="1">
    <citation type="submission" date="2024-07" db="EMBL/GenBank/DDBJ databases">
        <authorList>
            <person name="Kim Y.J."/>
            <person name="Jeong J.Y."/>
        </authorList>
    </citation>
    <scope>NUCLEOTIDE SEQUENCE</scope>
    <source>
        <strain evidence="5">GIHE-MW2</strain>
    </source>
</reference>
<dbReference type="GO" id="GO:0006508">
    <property type="term" value="P:proteolysis"/>
    <property type="evidence" value="ECO:0007669"/>
    <property type="project" value="UniProtKB-KW"/>
</dbReference>
<organism evidence="5">
    <name type="scientific">Planktothricoides raciborskii GIHE-MW2</name>
    <dbReference type="NCBI Taxonomy" id="2792601"/>
    <lineage>
        <taxon>Bacteria</taxon>
        <taxon>Bacillati</taxon>
        <taxon>Cyanobacteriota</taxon>
        <taxon>Cyanophyceae</taxon>
        <taxon>Oscillatoriophycideae</taxon>
        <taxon>Oscillatoriales</taxon>
        <taxon>Oscillatoriaceae</taxon>
        <taxon>Planktothricoides</taxon>
    </lineage>
</organism>
<comment type="similarity">
    <text evidence="1">Belongs to the peptidase C15 family.</text>
</comment>
<evidence type="ECO:0000256" key="2">
    <source>
        <dbReference type="ARBA" id="ARBA00022670"/>
    </source>
</evidence>
<protein>
    <submittedName>
        <fullName evidence="5">Peptidase C15</fullName>
    </submittedName>
</protein>
<dbReference type="SUPFAM" id="SSF53182">
    <property type="entry name" value="Pyrrolidone carboxyl peptidase (pyroglutamate aminopeptidase)"/>
    <property type="match status" value="1"/>
</dbReference>